<evidence type="ECO:0000313" key="5">
    <source>
        <dbReference type="Proteomes" id="UP000270021"/>
    </source>
</evidence>
<evidence type="ECO:0000256" key="1">
    <source>
        <dbReference type="ARBA" id="ARBA00023125"/>
    </source>
</evidence>
<dbReference type="PANTHER" id="PTHR30055:SF226">
    <property type="entry name" value="HTH-TYPE TRANSCRIPTIONAL REGULATOR PKSA"/>
    <property type="match status" value="1"/>
</dbReference>
<dbReference type="AlphaFoldDB" id="A0A3Q8WTV7"/>
<keyword evidence="5" id="KW-1185">Reference proteome</keyword>
<gene>
    <name evidence="4" type="ORF">EJO69_07550</name>
</gene>
<dbReference type="KEGG" id="fsl:EJO69_07550"/>
<dbReference type="EMBL" id="CP034438">
    <property type="protein sequence ID" value="AZN30179.1"/>
    <property type="molecule type" value="Genomic_DNA"/>
</dbReference>
<evidence type="ECO:0000259" key="3">
    <source>
        <dbReference type="PROSITE" id="PS50977"/>
    </source>
</evidence>
<dbReference type="OrthoDB" id="4546168at2"/>
<feature type="DNA-binding region" description="H-T-H motif" evidence="2">
    <location>
        <begin position="33"/>
        <end position="52"/>
    </location>
</feature>
<dbReference type="GO" id="GO:0003700">
    <property type="term" value="F:DNA-binding transcription factor activity"/>
    <property type="evidence" value="ECO:0007669"/>
    <property type="project" value="TreeGrafter"/>
</dbReference>
<keyword evidence="1 2" id="KW-0238">DNA-binding</keyword>
<protein>
    <submittedName>
        <fullName evidence="4">TetR/AcrR family transcriptional regulator</fullName>
    </submittedName>
</protein>
<organism evidence="4 5">
    <name type="scientific">Flaviflexus salsibiostraticola</name>
    <dbReference type="NCBI Taxonomy" id="1282737"/>
    <lineage>
        <taxon>Bacteria</taxon>
        <taxon>Bacillati</taxon>
        <taxon>Actinomycetota</taxon>
        <taxon>Actinomycetes</taxon>
        <taxon>Actinomycetales</taxon>
        <taxon>Actinomycetaceae</taxon>
        <taxon>Flaviflexus</taxon>
    </lineage>
</organism>
<name>A0A3Q8WTV7_9ACTO</name>
<dbReference type="RefSeq" id="WP_126040694.1">
    <property type="nucleotide sequence ID" value="NZ_CP034438.1"/>
</dbReference>
<dbReference type="GO" id="GO:0000976">
    <property type="term" value="F:transcription cis-regulatory region binding"/>
    <property type="evidence" value="ECO:0007669"/>
    <property type="project" value="TreeGrafter"/>
</dbReference>
<dbReference type="InterPro" id="IPR050109">
    <property type="entry name" value="HTH-type_TetR-like_transc_reg"/>
</dbReference>
<dbReference type="SUPFAM" id="SSF46689">
    <property type="entry name" value="Homeodomain-like"/>
    <property type="match status" value="1"/>
</dbReference>
<evidence type="ECO:0000313" key="4">
    <source>
        <dbReference type="EMBL" id="AZN30179.1"/>
    </source>
</evidence>
<dbReference type="InterPro" id="IPR001647">
    <property type="entry name" value="HTH_TetR"/>
</dbReference>
<proteinExistence type="predicted"/>
<reference evidence="4 5" key="1">
    <citation type="submission" date="2018-12" db="EMBL/GenBank/DDBJ databases">
        <title>Complete genome sequence of Flaviflexus salsibiostraticola KCTC 33148.</title>
        <authorList>
            <person name="Bae J.-W."/>
        </authorList>
    </citation>
    <scope>NUCLEOTIDE SEQUENCE [LARGE SCALE GENOMIC DNA]</scope>
    <source>
        <strain evidence="4 5">KCTC 33148</strain>
    </source>
</reference>
<dbReference type="InterPro" id="IPR009057">
    <property type="entry name" value="Homeodomain-like_sf"/>
</dbReference>
<dbReference type="Proteomes" id="UP000270021">
    <property type="component" value="Chromosome"/>
</dbReference>
<evidence type="ECO:0000256" key="2">
    <source>
        <dbReference type="PROSITE-ProRule" id="PRU00335"/>
    </source>
</evidence>
<dbReference type="PROSITE" id="PS50977">
    <property type="entry name" value="HTH_TETR_2"/>
    <property type="match status" value="1"/>
</dbReference>
<sequence length="188" mass="20888">MTGKREAKRRDKTERVLQAAREVFSGAPFDSVTTAQLADRAGLTTGTFFRYAGSKAELFIYTYSTVLEQCIEQTRALPPSASRRDRILALADPMITATENQPGNVAAFQREVLFGVGSGPNRERALGLVIDFERELKTILDGDRDLAHALYATLYMAVVRVSVGTLKPEDLRANVEHRVDYLLRVHGD</sequence>
<dbReference type="PANTHER" id="PTHR30055">
    <property type="entry name" value="HTH-TYPE TRANSCRIPTIONAL REGULATOR RUTR"/>
    <property type="match status" value="1"/>
</dbReference>
<accession>A0A3Q8WTV7</accession>
<feature type="domain" description="HTH tetR-type" evidence="3">
    <location>
        <begin position="10"/>
        <end position="70"/>
    </location>
</feature>
<dbReference type="Pfam" id="PF00440">
    <property type="entry name" value="TetR_N"/>
    <property type="match status" value="1"/>
</dbReference>
<dbReference type="Gene3D" id="1.10.357.10">
    <property type="entry name" value="Tetracycline Repressor, domain 2"/>
    <property type="match status" value="1"/>
</dbReference>